<evidence type="ECO:0000256" key="13">
    <source>
        <dbReference type="ARBA" id="ARBA00022915"/>
    </source>
</evidence>
<dbReference type="Proteomes" id="UP000006001">
    <property type="component" value="Unassembled WGS sequence"/>
</dbReference>
<dbReference type="Pfam" id="PF22468">
    <property type="entry name" value="ACT_9"/>
    <property type="match status" value="1"/>
</dbReference>
<dbReference type="Gene3D" id="3.30.2130.10">
    <property type="entry name" value="VC0802-like"/>
    <property type="match status" value="1"/>
</dbReference>
<accession>D0WEW7</accession>
<evidence type="ECO:0000256" key="17">
    <source>
        <dbReference type="RuleBase" id="RU003448"/>
    </source>
</evidence>
<dbReference type="UniPathway" id="UPA00050">
    <property type="reaction ID" value="UER00461"/>
</dbReference>
<evidence type="ECO:0000313" key="21">
    <source>
        <dbReference type="Proteomes" id="UP000006001"/>
    </source>
</evidence>
<dbReference type="UniPathway" id="UPA00051">
    <property type="reaction ID" value="UER00462"/>
</dbReference>
<feature type="binding site" evidence="16">
    <location>
        <position position="50"/>
    </location>
    <ligand>
        <name>substrate</name>
    </ligand>
</feature>
<evidence type="ECO:0000256" key="7">
    <source>
        <dbReference type="ARBA" id="ARBA00013059"/>
    </source>
</evidence>
<feature type="binding site" evidence="16">
    <location>
        <position position="116"/>
    </location>
    <ligand>
        <name>substrate</name>
    </ligand>
</feature>
<evidence type="ECO:0000256" key="12">
    <source>
        <dbReference type="ARBA" id="ARBA00022840"/>
    </source>
</evidence>
<comment type="pathway">
    <text evidence="4 18">Amino-acid biosynthesis; L-methionine biosynthesis via de novo pathway; L-homoserine from L-aspartate: step 1/3.</text>
</comment>
<dbReference type="SUPFAM" id="SSF53633">
    <property type="entry name" value="Carbamate kinase-like"/>
    <property type="match status" value="1"/>
</dbReference>
<dbReference type="InterPro" id="IPR054352">
    <property type="entry name" value="ACT_Aspartokinase"/>
</dbReference>
<dbReference type="PANTHER" id="PTHR21499:SF67">
    <property type="entry name" value="ASPARTOKINASE 3"/>
    <property type="match status" value="1"/>
</dbReference>
<keyword evidence="13" id="KW-0220">Diaminopimelate biosynthesis</keyword>
<evidence type="ECO:0000256" key="1">
    <source>
        <dbReference type="ARBA" id="ARBA00002843"/>
    </source>
</evidence>
<dbReference type="Gene3D" id="3.40.1160.10">
    <property type="entry name" value="Acetylglutamate kinase-like"/>
    <property type="match status" value="1"/>
</dbReference>
<dbReference type="UniPathway" id="UPA00034">
    <property type="reaction ID" value="UER00015"/>
</dbReference>
<dbReference type="HOGENOM" id="CLU_009116_6_2_11"/>
<reference evidence="20" key="1">
    <citation type="submission" date="2009-10" db="EMBL/GenBank/DDBJ databases">
        <authorList>
            <person name="Weinstock G."/>
            <person name="Sodergren E."/>
            <person name="Clifton S."/>
            <person name="Fulton L."/>
            <person name="Fulton B."/>
            <person name="Courtney L."/>
            <person name="Fronick C."/>
            <person name="Harrison M."/>
            <person name="Strong C."/>
            <person name="Farmer C."/>
            <person name="Delahaunty K."/>
            <person name="Markovic C."/>
            <person name="Hall O."/>
            <person name="Minx P."/>
            <person name="Tomlinson C."/>
            <person name="Mitreva M."/>
            <person name="Nelson J."/>
            <person name="Hou S."/>
            <person name="Wollam A."/>
            <person name="Pepin K.H."/>
            <person name="Johnson M."/>
            <person name="Bhonagiri V."/>
            <person name="Nash W.E."/>
            <person name="Warren W."/>
            <person name="Chinwalla A."/>
            <person name="Mardis E.R."/>
            <person name="Wilson R.K."/>
        </authorList>
    </citation>
    <scope>NUCLEOTIDE SEQUENCE [LARGE SCALE GENOMIC DNA]</scope>
    <source>
        <strain evidence="20">ATCC 700122</strain>
    </source>
</reference>
<dbReference type="OrthoDB" id="9799110at2"/>
<dbReference type="GO" id="GO:0019877">
    <property type="term" value="P:diaminopimelate biosynthetic process"/>
    <property type="evidence" value="ECO:0007669"/>
    <property type="project" value="UniProtKB-KW"/>
</dbReference>
<comment type="catalytic activity">
    <reaction evidence="15 17">
        <text>L-aspartate + ATP = 4-phospho-L-aspartate + ADP</text>
        <dbReference type="Rhea" id="RHEA:23776"/>
        <dbReference type="ChEBI" id="CHEBI:29991"/>
        <dbReference type="ChEBI" id="CHEBI:30616"/>
        <dbReference type="ChEBI" id="CHEBI:57535"/>
        <dbReference type="ChEBI" id="CHEBI:456216"/>
        <dbReference type="EC" id="2.7.2.4"/>
    </reaction>
</comment>
<dbReference type="EMBL" id="ACUX02000004">
    <property type="protein sequence ID" value="EEZ62255.1"/>
    <property type="molecule type" value="Genomic_DNA"/>
</dbReference>
<evidence type="ECO:0000313" key="20">
    <source>
        <dbReference type="EMBL" id="EEZ62255.1"/>
    </source>
</evidence>
<dbReference type="Pfam" id="PF00696">
    <property type="entry name" value="AA_kinase"/>
    <property type="match status" value="1"/>
</dbReference>
<evidence type="ECO:0000256" key="8">
    <source>
        <dbReference type="ARBA" id="ARBA00016273"/>
    </source>
</evidence>
<evidence type="ECO:0000256" key="15">
    <source>
        <dbReference type="ARBA" id="ARBA00047872"/>
    </source>
</evidence>
<dbReference type="GO" id="GO:0009088">
    <property type="term" value="P:threonine biosynthetic process"/>
    <property type="evidence" value="ECO:0007669"/>
    <property type="project" value="UniProtKB-UniPathway"/>
</dbReference>
<dbReference type="eggNOG" id="COG0527">
    <property type="taxonomic scope" value="Bacteria"/>
</dbReference>
<dbReference type="GO" id="GO:0004072">
    <property type="term" value="F:aspartate kinase activity"/>
    <property type="evidence" value="ECO:0007669"/>
    <property type="project" value="UniProtKB-EC"/>
</dbReference>
<dbReference type="EC" id="2.7.2.4" evidence="7 17"/>
<dbReference type="AlphaFoldDB" id="D0WEW7"/>
<dbReference type="RefSeq" id="WP_006361597.1">
    <property type="nucleotide sequence ID" value="NZ_GG700630.1"/>
</dbReference>
<evidence type="ECO:0000256" key="9">
    <source>
        <dbReference type="ARBA" id="ARBA00022679"/>
    </source>
</evidence>
<dbReference type="FunFam" id="3.30.2130.10:FF:000001">
    <property type="entry name" value="Bifunctional aspartokinase/homoserine dehydrogenase"/>
    <property type="match status" value="1"/>
</dbReference>
<keyword evidence="11 17" id="KW-0418">Kinase</keyword>
<comment type="pathway">
    <text evidence="5 18">Amino-acid biosynthesis; L-threonine biosynthesis; L-threonine from L-aspartate: step 1/5.</text>
</comment>
<dbReference type="CDD" id="cd04916">
    <property type="entry name" value="ACT_AKiii-YclM-BS_2"/>
    <property type="match status" value="1"/>
</dbReference>
<comment type="function">
    <text evidence="2">Catalyzes the phosphorylation of the beta-carboxyl group of aspartic acid with ATP to yield 4-phospho-L-aspartate, which is involved in the branched biosynthetic pathway leading to the biosynthesis of amino acids threonine, isoleucine and methionine.</text>
</comment>
<evidence type="ECO:0000256" key="11">
    <source>
        <dbReference type="ARBA" id="ARBA00022777"/>
    </source>
</evidence>
<dbReference type="GO" id="GO:0005829">
    <property type="term" value="C:cytosol"/>
    <property type="evidence" value="ECO:0007669"/>
    <property type="project" value="TreeGrafter"/>
</dbReference>
<keyword evidence="14" id="KW-0457">Lysine biosynthesis</keyword>
<dbReference type="NCBIfam" id="TIGR00657">
    <property type="entry name" value="asp_kinases"/>
    <property type="match status" value="1"/>
</dbReference>
<evidence type="ECO:0000256" key="2">
    <source>
        <dbReference type="ARBA" id="ARBA00003121"/>
    </source>
</evidence>
<keyword evidence="18" id="KW-0028">Amino-acid biosynthesis</keyword>
<dbReference type="GO" id="GO:0009090">
    <property type="term" value="P:homoserine biosynthetic process"/>
    <property type="evidence" value="ECO:0007669"/>
    <property type="project" value="TreeGrafter"/>
</dbReference>
<dbReference type="GO" id="GO:0009089">
    <property type="term" value="P:lysine biosynthetic process via diaminopimelate"/>
    <property type="evidence" value="ECO:0007669"/>
    <property type="project" value="UniProtKB-UniPathway"/>
</dbReference>
<dbReference type="PIRSF" id="PIRSF000726">
    <property type="entry name" value="Asp_kin"/>
    <property type="match status" value="1"/>
</dbReference>
<evidence type="ECO:0000256" key="6">
    <source>
        <dbReference type="ARBA" id="ARBA00010122"/>
    </source>
</evidence>
<feature type="domain" description="ACT" evidence="19">
    <location>
        <begin position="378"/>
        <end position="451"/>
    </location>
</feature>
<evidence type="ECO:0000256" key="10">
    <source>
        <dbReference type="ARBA" id="ARBA00022741"/>
    </source>
</evidence>
<dbReference type="InterPro" id="IPR045865">
    <property type="entry name" value="ACT-like_dom_sf"/>
</dbReference>
<dbReference type="InterPro" id="IPR005260">
    <property type="entry name" value="Asp_kin_monofn"/>
</dbReference>
<gene>
    <name evidence="20" type="ORF">HMPREF0762_00353</name>
</gene>
<sequence length="463" mass="50880">MIKITKFGGSSVSSAGQFKKIKGIIESDPARQFVVVSAIGKRDSRDSKVTDLLYLANAHLQYRVSCDDLLGTVGQRFCEIARDLGLTYPISQEFGRFHHRAVAGDYTPEFIVSRGEYFTARLMAENLGFPFVDATEVIAFAPDGQIDMEKTAAQVQKAIEVHGRFVLPGFYGAAPDGEVRLLDRGGGDITGAILAQCVGADLYENWTDVSGFLSADPRIVDNPKSIARITYAELRELSYMGASVLHEEAIFPVKEAGIPLAIKNTNRPQDRGTIISEFTDPTTDEPIITGIAGKRDFVAVHIKQNHMSNKVGIVRRALTIFERYRVSIEHIPTGIDSFAVVVQGDDVKDCLYSIVADINTEIEPDEIEIVDHIALISTVGRNMPHRPGVSGRLFGELGRAGINIRMIAQGSEELDIIVGVDDADFEKAISVIYHGFIDSDENVITVAELEQSEQCRQKKNRGF</sequence>
<comment type="pathway">
    <text evidence="3 18">Amino-acid biosynthesis; L-lysine biosynthesis via DAP pathway; (S)-tetrahydrodipicolinate from L-aspartate: step 1/4.</text>
</comment>
<dbReference type="GeneID" id="85007005"/>
<dbReference type="InterPro" id="IPR001048">
    <property type="entry name" value="Asp/Glu/Uridylate_kinase"/>
</dbReference>
<dbReference type="InterPro" id="IPR036393">
    <property type="entry name" value="AceGlu_kinase-like_sf"/>
</dbReference>
<keyword evidence="10 16" id="KW-0547">Nucleotide-binding</keyword>
<dbReference type="InterPro" id="IPR018042">
    <property type="entry name" value="Aspartate_kinase_CS"/>
</dbReference>
<dbReference type="NCBIfam" id="NF006540">
    <property type="entry name" value="PRK09034.1"/>
    <property type="match status" value="1"/>
</dbReference>
<comment type="caution">
    <text evidence="20">The sequence shown here is derived from an EMBL/GenBank/DDBJ whole genome shotgun (WGS) entry which is preliminary data.</text>
</comment>
<dbReference type="PANTHER" id="PTHR21499">
    <property type="entry name" value="ASPARTATE KINASE"/>
    <property type="match status" value="1"/>
</dbReference>
<evidence type="ECO:0000256" key="3">
    <source>
        <dbReference type="ARBA" id="ARBA00004766"/>
    </source>
</evidence>
<feature type="binding site" evidence="16">
    <location>
        <begin position="6"/>
        <end position="9"/>
    </location>
    <ligand>
        <name>ATP</name>
        <dbReference type="ChEBI" id="CHEBI:30616"/>
    </ligand>
</feature>
<keyword evidence="12 16" id="KW-0067">ATP-binding</keyword>
<feature type="binding site" evidence="16">
    <location>
        <begin position="207"/>
        <end position="208"/>
    </location>
    <ligand>
        <name>ATP</name>
        <dbReference type="ChEBI" id="CHEBI:30616"/>
    </ligand>
</feature>
<dbReference type="GO" id="GO:0005524">
    <property type="term" value="F:ATP binding"/>
    <property type="evidence" value="ECO:0007669"/>
    <property type="project" value="UniProtKB-KW"/>
</dbReference>
<organism evidence="20 21">
    <name type="scientific">Slackia exigua (strain ATCC 700122 / DSM 15923 / CIP 105133 / JCM 11022 / KCTC 5966 / S-7)</name>
    <dbReference type="NCBI Taxonomy" id="649764"/>
    <lineage>
        <taxon>Bacteria</taxon>
        <taxon>Bacillati</taxon>
        <taxon>Actinomycetota</taxon>
        <taxon>Coriobacteriia</taxon>
        <taxon>Eggerthellales</taxon>
        <taxon>Eggerthellaceae</taxon>
        <taxon>Slackia</taxon>
    </lineage>
</organism>
<keyword evidence="9 17" id="KW-0808">Transferase</keyword>
<evidence type="ECO:0000259" key="19">
    <source>
        <dbReference type="PROSITE" id="PS51671"/>
    </source>
</evidence>
<keyword evidence="21" id="KW-1185">Reference proteome</keyword>
<feature type="binding site" evidence="16">
    <location>
        <position position="218"/>
    </location>
    <ligand>
        <name>ATP</name>
        <dbReference type="ChEBI" id="CHEBI:30616"/>
    </ligand>
</feature>
<evidence type="ECO:0000256" key="14">
    <source>
        <dbReference type="ARBA" id="ARBA00023154"/>
    </source>
</evidence>
<comment type="function">
    <text evidence="1">Catalyzes the phosphorylation of the beta-carboxyl group of aspartic acid with ATP to yield 4-phospho-L-aspartate, which is involved in the branched biosynthetic pathway leading to the biosynthesis of amino acids lysine, threonine, isoleucine and methionine.</text>
</comment>
<evidence type="ECO:0000256" key="4">
    <source>
        <dbReference type="ARBA" id="ARBA00004986"/>
    </source>
</evidence>
<evidence type="ECO:0000256" key="5">
    <source>
        <dbReference type="ARBA" id="ARBA00005139"/>
    </source>
</evidence>
<dbReference type="PROSITE" id="PS51671">
    <property type="entry name" value="ACT"/>
    <property type="match status" value="1"/>
</dbReference>
<proteinExistence type="inferred from homology"/>
<name>D0WEW7_SLAES</name>
<dbReference type="InterPro" id="IPR002912">
    <property type="entry name" value="ACT_dom"/>
</dbReference>
<evidence type="ECO:0000256" key="16">
    <source>
        <dbReference type="PIRSR" id="PIRSR000726-1"/>
    </source>
</evidence>
<comment type="similarity">
    <text evidence="6 17">Belongs to the aspartokinase family.</text>
</comment>
<dbReference type="STRING" id="649764.HMPREF0762_00353"/>
<dbReference type="PROSITE" id="PS00324">
    <property type="entry name" value="ASPARTOKINASE"/>
    <property type="match status" value="1"/>
</dbReference>
<dbReference type="SUPFAM" id="SSF55021">
    <property type="entry name" value="ACT-like"/>
    <property type="match status" value="2"/>
</dbReference>
<evidence type="ECO:0000256" key="18">
    <source>
        <dbReference type="RuleBase" id="RU004249"/>
    </source>
</evidence>
<protein>
    <recommendedName>
        <fullName evidence="8 17">Aspartokinase</fullName>
        <ecNumber evidence="7 17">2.7.2.4</ecNumber>
    </recommendedName>
</protein>
<dbReference type="InterPro" id="IPR001341">
    <property type="entry name" value="Asp_kinase"/>
</dbReference>